<dbReference type="PANTHER" id="PTHR42781">
    <property type="entry name" value="SPERMIDINE/PUTRESCINE IMPORT ATP-BINDING PROTEIN POTA"/>
    <property type="match status" value="1"/>
</dbReference>
<evidence type="ECO:0000313" key="5">
    <source>
        <dbReference type="EMBL" id="USG61600.1"/>
    </source>
</evidence>
<name>A0ABY4W769_9PROT</name>
<dbReference type="InterPro" id="IPR027417">
    <property type="entry name" value="P-loop_NTPase"/>
</dbReference>
<accession>A0ABY4W769</accession>
<organism evidence="5 6">
    <name type="scientific">Sneathiella marina</name>
    <dbReference type="NCBI Taxonomy" id="2950108"/>
    <lineage>
        <taxon>Bacteria</taxon>
        <taxon>Pseudomonadati</taxon>
        <taxon>Pseudomonadota</taxon>
        <taxon>Alphaproteobacteria</taxon>
        <taxon>Sneathiellales</taxon>
        <taxon>Sneathiellaceae</taxon>
        <taxon>Sneathiella</taxon>
    </lineage>
</organism>
<dbReference type="SUPFAM" id="SSF52540">
    <property type="entry name" value="P-loop containing nucleoside triphosphate hydrolases"/>
    <property type="match status" value="1"/>
</dbReference>
<dbReference type="RefSeq" id="WP_251934726.1">
    <property type="nucleotide sequence ID" value="NZ_CP098747.1"/>
</dbReference>
<dbReference type="GO" id="GO:0005524">
    <property type="term" value="F:ATP binding"/>
    <property type="evidence" value="ECO:0007669"/>
    <property type="project" value="UniProtKB-KW"/>
</dbReference>
<keyword evidence="1" id="KW-0813">Transport</keyword>
<dbReference type="InterPro" id="IPR003439">
    <property type="entry name" value="ABC_transporter-like_ATP-bd"/>
</dbReference>
<feature type="domain" description="ABC transporter" evidence="4">
    <location>
        <begin position="2"/>
        <end position="236"/>
    </location>
</feature>
<keyword evidence="3 5" id="KW-0067">ATP-binding</keyword>
<dbReference type="EMBL" id="CP098747">
    <property type="protein sequence ID" value="USG61600.1"/>
    <property type="molecule type" value="Genomic_DNA"/>
</dbReference>
<evidence type="ECO:0000256" key="2">
    <source>
        <dbReference type="ARBA" id="ARBA00022741"/>
    </source>
</evidence>
<gene>
    <name evidence="5" type="ORF">NBZ79_01240</name>
</gene>
<dbReference type="InterPro" id="IPR017871">
    <property type="entry name" value="ABC_transporter-like_CS"/>
</dbReference>
<dbReference type="InterPro" id="IPR050093">
    <property type="entry name" value="ABC_SmlMolc_Importer"/>
</dbReference>
<keyword evidence="2" id="KW-0547">Nucleotide-binding</keyword>
<dbReference type="Pfam" id="PF00005">
    <property type="entry name" value="ABC_tran"/>
    <property type="match status" value="1"/>
</dbReference>
<dbReference type="SMART" id="SM00382">
    <property type="entry name" value="AAA"/>
    <property type="match status" value="1"/>
</dbReference>
<protein>
    <submittedName>
        <fullName evidence="5">ABC transporter ATP-binding protein</fullName>
    </submittedName>
</protein>
<evidence type="ECO:0000256" key="1">
    <source>
        <dbReference type="ARBA" id="ARBA00022448"/>
    </source>
</evidence>
<dbReference type="InterPro" id="IPR003593">
    <property type="entry name" value="AAA+_ATPase"/>
</dbReference>
<dbReference type="InterPro" id="IPR008995">
    <property type="entry name" value="Mo/tungstate-bd_C_term_dom"/>
</dbReference>
<dbReference type="Gene3D" id="3.40.50.300">
    <property type="entry name" value="P-loop containing nucleotide triphosphate hydrolases"/>
    <property type="match status" value="1"/>
</dbReference>
<dbReference type="PROSITE" id="PS50893">
    <property type="entry name" value="ABC_TRANSPORTER_2"/>
    <property type="match status" value="1"/>
</dbReference>
<dbReference type="InterPro" id="IPR013611">
    <property type="entry name" value="Transp-assoc_OB_typ2"/>
</dbReference>
<dbReference type="Pfam" id="PF08402">
    <property type="entry name" value="TOBE_2"/>
    <property type="match status" value="1"/>
</dbReference>
<dbReference type="SUPFAM" id="SSF50331">
    <property type="entry name" value="MOP-like"/>
    <property type="match status" value="1"/>
</dbReference>
<evidence type="ECO:0000256" key="3">
    <source>
        <dbReference type="ARBA" id="ARBA00022840"/>
    </source>
</evidence>
<evidence type="ECO:0000313" key="6">
    <source>
        <dbReference type="Proteomes" id="UP001056291"/>
    </source>
</evidence>
<keyword evidence="6" id="KW-1185">Reference proteome</keyword>
<dbReference type="PROSITE" id="PS00211">
    <property type="entry name" value="ABC_TRANSPORTER_1"/>
    <property type="match status" value="1"/>
</dbReference>
<dbReference type="PANTHER" id="PTHR42781:SF4">
    <property type="entry name" value="SPERMIDINE_PUTRESCINE IMPORT ATP-BINDING PROTEIN POTA"/>
    <property type="match status" value="1"/>
</dbReference>
<sequence length="364" mass="40477">MMELRGLEKSYGGKPAIKDLSLDIHKNEYLTLLGPSGSGKSTLLRLIAGLEQPDRGGVFLDNAALLNMPAHMRNLGFVQQKYALFPHMAVFDNVAFGLRYRHLNPLDDEAEIRTKVMDMLELVGLSDLEMRKVGQLSGGQKQRVSVARTLVCEPKICLLDEPLGALDANLRERMAIELRRIRAALGVTFLHVTGNETEALAMGDRVVVLDNGCIRQVDIPEKIFTKPTSIQVAKFVNAYNLFPGKGRPEKFEYCDHKFPLRGDAGAARYYGIRYDQMRVSYQNDGQAGLSAKFVTSEFEGARIKYFFECPDVGVFEAEVHLGEEGLGRLQQGEEYYVSWDPNQALLFDGAGELMSGFGATEGLQ</sequence>
<proteinExistence type="predicted"/>
<evidence type="ECO:0000259" key="4">
    <source>
        <dbReference type="PROSITE" id="PS50893"/>
    </source>
</evidence>
<reference evidence="5" key="1">
    <citation type="submission" date="2022-06" db="EMBL/GenBank/DDBJ databases">
        <title>Sneathiella actinostolidae sp. nov., isolated from a sea anemonein the Western Pacific Ocean.</title>
        <authorList>
            <person name="Wei M.J."/>
        </authorList>
    </citation>
    <scope>NUCLEOTIDE SEQUENCE</scope>
    <source>
        <strain evidence="5">PHK-P5</strain>
    </source>
</reference>
<dbReference type="Proteomes" id="UP001056291">
    <property type="component" value="Chromosome"/>
</dbReference>